<evidence type="ECO:0000256" key="1">
    <source>
        <dbReference type="ARBA" id="ARBA00022448"/>
    </source>
</evidence>
<evidence type="ECO:0000313" key="6">
    <source>
        <dbReference type="Proteomes" id="UP001291309"/>
    </source>
</evidence>
<dbReference type="Gene3D" id="3.40.50.300">
    <property type="entry name" value="P-loop containing nucleotide triphosphate hydrolases"/>
    <property type="match status" value="1"/>
</dbReference>
<evidence type="ECO:0000313" key="5">
    <source>
        <dbReference type="EMBL" id="MDY7228603.1"/>
    </source>
</evidence>
<dbReference type="PANTHER" id="PTHR24220">
    <property type="entry name" value="IMPORT ATP-BINDING PROTEIN"/>
    <property type="match status" value="1"/>
</dbReference>
<keyword evidence="1" id="KW-0813">Transport</keyword>
<dbReference type="SMART" id="SM00382">
    <property type="entry name" value="AAA"/>
    <property type="match status" value="1"/>
</dbReference>
<feature type="domain" description="ABC transporter" evidence="4">
    <location>
        <begin position="2"/>
        <end position="229"/>
    </location>
</feature>
<keyword evidence="3 5" id="KW-0067">ATP-binding</keyword>
<dbReference type="InterPro" id="IPR003593">
    <property type="entry name" value="AAA+_ATPase"/>
</dbReference>
<dbReference type="RefSeq" id="WP_321547325.1">
    <property type="nucleotide sequence ID" value="NZ_JAXIVS010000006.1"/>
</dbReference>
<dbReference type="PROSITE" id="PS50893">
    <property type="entry name" value="ABC_TRANSPORTER_2"/>
    <property type="match status" value="1"/>
</dbReference>
<gene>
    <name evidence="5" type="ORF">SYV04_19430</name>
</gene>
<evidence type="ECO:0000259" key="4">
    <source>
        <dbReference type="PROSITE" id="PS50893"/>
    </source>
</evidence>
<organism evidence="5 6">
    <name type="scientific">Hyalangium rubrum</name>
    <dbReference type="NCBI Taxonomy" id="3103134"/>
    <lineage>
        <taxon>Bacteria</taxon>
        <taxon>Pseudomonadati</taxon>
        <taxon>Myxococcota</taxon>
        <taxon>Myxococcia</taxon>
        <taxon>Myxococcales</taxon>
        <taxon>Cystobacterineae</taxon>
        <taxon>Archangiaceae</taxon>
        <taxon>Hyalangium</taxon>
    </lineage>
</organism>
<proteinExistence type="predicted"/>
<dbReference type="Proteomes" id="UP001291309">
    <property type="component" value="Unassembled WGS sequence"/>
</dbReference>
<reference evidence="5 6" key="1">
    <citation type="submission" date="2023-12" db="EMBL/GenBank/DDBJ databases">
        <title>the genome sequence of Hyalangium sp. s54d21.</title>
        <authorList>
            <person name="Zhang X."/>
        </authorList>
    </citation>
    <scope>NUCLEOTIDE SEQUENCE [LARGE SCALE GENOMIC DNA]</scope>
    <source>
        <strain evidence="6">s54d21</strain>
    </source>
</reference>
<evidence type="ECO:0000256" key="3">
    <source>
        <dbReference type="ARBA" id="ARBA00022840"/>
    </source>
</evidence>
<dbReference type="InterPro" id="IPR003439">
    <property type="entry name" value="ABC_transporter-like_ATP-bd"/>
</dbReference>
<dbReference type="InterPro" id="IPR017911">
    <property type="entry name" value="MacB-like_ATP-bd"/>
</dbReference>
<accession>A0ABU5H567</accession>
<dbReference type="CDD" id="cd03255">
    <property type="entry name" value="ABC_MJ0796_LolCDE_FtsE"/>
    <property type="match status" value="1"/>
</dbReference>
<dbReference type="Pfam" id="PF00005">
    <property type="entry name" value="ABC_tran"/>
    <property type="match status" value="1"/>
</dbReference>
<evidence type="ECO:0000256" key="2">
    <source>
        <dbReference type="ARBA" id="ARBA00022741"/>
    </source>
</evidence>
<name>A0ABU5H567_9BACT</name>
<dbReference type="SUPFAM" id="SSF52540">
    <property type="entry name" value="P-loop containing nucleoside triphosphate hydrolases"/>
    <property type="match status" value="1"/>
</dbReference>
<dbReference type="PROSITE" id="PS00211">
    <property type="entry name" value="ABC_TRANSPORTER_1"/>
    <property type="match status" value="1"/>
</dbReference>
<protein>
    <submittedName>
        <fullName evidence="5">ABC transporter ATP-binding protein</fullName>
    </submittedName>
</protein>
<dbReference type="InterPro" id="IPR027417">
    <property type="entry name" value="P-loop_NTPase"/>
</dbReference>
<sequence>MIEVHEATKVYRRGRTEVRALGGVSLTVPRGQFLSVMGPSGSGKSTLLNLLGALDVPTSGSIRIDGQELSRMNDTALSTFRRERLGFIFQFFNLMPTLTAVENVMLPGLLAGRSSAPLQASAEALLETVGLRGRAHHRPDELSGGEMQRVAVARALLTQPALLLADEPTGNLDSRTGSEVLRLLREATRERQLTVVMVTHDPRAAAVGDRIVRLADGVIVGDEPVHEQAA</sequence>
<dbReference type="InterPro" id="IPR015854">
    <property type="entry name" value="ABC_transpr_LolD-like"/>
</dbReference>
<dbReference type="InterPro" id="IPR017871">
    <property type="entry name" value="ABC_transporter-like_CS"/>
</dbReference>
<dbReference type="GO" id="GO:0005524">
    <property type="term" value="F:ATP binding"/>
    <property type="evidence" value="ECO:0007669"/>
    <property type="project" value="UniProtKB-KW"/>
</dbReference>
<keyword evidence="6" id="KW-1185">Reference proteome</keyword>
<keyword evidence="2" id="KW-0547">Nucleotide-binding</keyword>
<dbReference type="PANTHER" id="PTHR24220:SF685">
    <property type="entry name" value="ABC TRANSPORTER RELATED"/>
    <property type="match status" value="1"/>
</dbReference>
<comment type="caution">
    <text evidence="5">The sequence shown here is derived from an EMBL/GenBank/DDBJ whole genome shotgun (WGS) entry which is preliminary data.</text>
</comment>
<dbReference type="EMBL" id="JAXIVS010000006">
    <property type="protein sequence ID" value="MDY7228603.1"/>
    <property type="molecule type" value="Genomic_DNA"/>
</dbReference>